<sequence length="239" mass="24790">MSPTVCDVIGDRVVAQLPPVLVVTGVAREARIATGSSVETICSGGAPARLREILRERPAPACRAVVSFGVAGGLDPDLNPGDIVLATKVTADAAEWVADSSLLATLHRALQVDPRLRVVQAPLAGVDLALVDASSKRVAYEMHGAAAVDMESHIAAEYAARHGLPFAAIRVVCDPATRGLPPLVTSALKPDGAISLAGVFGSLARQPGQIVDLIRLSRDASRAFKSLGCVPLNWAPLFA</sequence>
<reference evidence="2 3" key="1">
    <citation type="submission" date="2023-11" db="EMBL/GenBank/DDBJ databases">
        <authorList>
            <person name="Bao R."/>
        </authorList>
    </citation>
    <scope>NUCLEOTIDE SEQUENCE [LARGE SCALE GENOMIC DNA]</scope>
    <source>
        <strain evidence="2 3">PJ23</strain>
    </source>
</reference>
<dbReference type="InterPro" id="IPR035994">
    <property type="entry name" value="Nucleoside_phosphorylase_sf"/>
</dbReference>
<proteinExistence type="predicted"/>
<dbReference type="EMBL" id="JAXAFJ010000001">
    <property type="protein sequence ID" value="MDX6804463.1"/>
    <property type="molecule type" value="Genomic_DNA"/>
</dbReference>
<name>A0ABU4RJW4_9HYPH</name>
<dbReference type="Gene3D" id="3.40.50.1580">
    <property type="entry name" value="Nucleoside phosphorylase domain"/>
    <property type="match status" value="1"/>
</dbReference>
<dbReference type="NCBIfam" id="TIGR03468">
    <property type="entry name" value="HpnG"/>
    <property type="match status" value="1"/>
</dbReference>
<dbReference type="CDD" id="cd17768">
    <property type="entry name" value="adenosylhopane_nucleosidase_HpnG-like"/>
    <property type="match status" value="1"/>
</dbReference>
<organism evidence="2 3">
    <name type="scientific">Terrihabitans rhizophilus</name>
    <dbReference type="NCBI Taxonomy" id="3092662"/>
    <lineage>
        <taxon>Bacteria</taxon>
        <taxon>Pseudomonadati</taxon>
        <taxon>Pseudomonadota</taxon>
        <taxon>Alphaproteobacteria</taxon>
        <taxon>Hyphomicrobiales</taxon>
        <taxon>Terrihabitans</taxon>
    </lineage>
</organism>
<dbReference type="Pfam" id="PF01048">
    <property type="entry name" value="PNP_UDP_1"/>
    <property type="match status" value="1"/>
</dbReference>
<dbReference type="InterPro" id="IPR017831">
    <property type="entry name" value="Hopanoid-assoc_phosphoryl_HpnG"/>
</dbReference>
<keyword evidence="3" id="KW-1185">Reference proteome</keyword>
<dbReference type="PANTHER" id="PTHR46832">
    <property type="entry name" value="5'-METHYLTHIOADENOSINE/S-ADENOSYLHOMOCYSTEINE NUCLEOSIDASE"/>
    <property type="match status" value="1"/>
</dbReference>
<evidence type="ECO:0000313" key="2">
    <source>
        <dbReference type="EMBL" id="MDX6804463.1"/>
    </source>
</evidence>
<dbReference type="Proteomes" id="UP001274321">
    <property type="component" value="Unassembled WGS sequence"/>
</dbReference>
<comment type="caution">
    <text evidence="2">The sequence shown here is derived from an EMBL/GenBank/DDBJ whole genome shotgun (WGS) entry which is preliminary data.</text>
</comment>
<dbReference type="SUPFAM" id="SSF53167">
    <property type="entry name" value="Purine and uridine phosphorylases"/>
    <property type="match status" value="1"/>
</dbReference>
<gene>
    <name evidence="2" type="ORF">SCD90_00160</name>
</gene>
<feature type="domain" description="Nucleoside phosphorylase" evidence="1">
    <location>
        <begin position="62"/>
        <end position="178"/>
    </location>
</feature>
<accession>A0ABU4RJW4</accession>
<protein>
    <submittedName>
        <fullName evidence="2">Phosphorylase</fullName>
    </submittedName>
</protein>
<dbReference type="NCBIfam" id="NF005476">
    <property type="entry name" value="PRK07077.1"/>
    <property type="match status" value="1"/>
</dbReference>
<dbReference type="PANTHER" id="PTHR46832:SF1">
    <property type="entry name" value="5'-METHYLTHIOADENOSINE_S-ADENOSYLHOMOCYSTEINE NUCLEOSIDASE"/>
    <property type="match status" value="1"/>
</dbReference>
<dbReference type="InterPro" id="IPR000845">
    <property type="entry name" value="Nucleoside_phosphorylase_d"/>
</dbReference>
<evidence type="ECO:0000313" key="3">
    <source>
        <dbReference type="Proteomes" id="UP001274321"/>
    </source>
</evidence>
<evidence type="ECO:0000259" key="1">
    <source>
        <dbReference type="Pfam" id="PF01048"/>
    </source>
</evidence>